<reference evidence="1" key="1">
    <citation type="submission" date="2023-08" db="EMBL/GenBank/DDBJ databases">
        <title>A de novo genome assembly of Solanum verrucosum Schlechtendal, a Mexican diploid species geographically isolated from the other diploid A-genome species in potato relatives.</title>
        <authorList>
            <person name="Hosaka K."/>
        </authorList>
    </citation>
    <scope>NUCLEOTIDE SEQUENCE</scope>
    <source>
        <tissue evidence="1">Young leaves</tissue>
    </source>
</reference>
<name>A0AAF0R7T8_SOLVR</name>
<dbReference type="PANTHER" id="PTHR45835:SF91">
    <property type="entry name" value="RETROTRANSPOSON, TY3-GYPSY SUBCLASS-LIKE PROTEIN"/>
    <property type="match status" value="1"/>
</dbReference>
<organism evidence="1 2">
    <name type="scientific">Solanum verrucosum</name>
    <dbReference type="NCBI Taxonomy" id="315347"/>
    <lineage>
        <taxon>Eukaryota</taxon>
        <taxon>Viridiplantae</taxon>
        <taxon>Streptophyta</taxon>
        <taxon>Embryophyta</taxon>
        <taxon>Tracheophyta</taxon>
        <taxon>Spermatophyta</taxon>
        <taxon>Magnoliopsida</taxon>
        <taxon>eudicotyledons</taxon>
        <taxon>Gunneridae</taxon>
        <taxon>Pentapetalae</taxon>
        <taxon>asterids</taxon>
        <taxon>lamiids</taxon>
        <taxon>Solanales</taxon>
        <taxon>Solanaceae</taxon>
        <taxon>Solanoideae</taxon>
        <taxon>Solaneae</taxon>
        <taxon>Solanum</taxon>
    </lineage>
</organism>
<dbReference type="AlphaFoldDB" id="A0AAF0R7T8"/>
<dbReference type="Gene3D" id="3.30.420.10">
    <property type="entry name" value="Ribonuclease H-like superfamily/Ribonuclease H"/>
    <property type="match status" value="1"/>
</dbReference>
<dbReference type="InterPro" id="IPR012337">
    <property type="entry name" value="RNaseH-like_sf"/>
</dbReference>
<protein>
    <submittedName>
        <fullName evidence="1">Uncharacterized protein</fullName>
    </submittedName>
</protein>
<gene>
    <name evidence="1" type="ORF">MTR67_026479</name>
</gene>
<evidence type="ECO:0000313" key="2">
    <source>
        <dbReference type="Proteomes" id="UP001234989"/>
    </source>
</evidence>
<accession>A0AAF0R7T8</accession>
<dbReference type="Proteomes" id="UP001234989">
    <property type="component" value="Chromosome 6"/>
</dbReference>
<sequence length="338" mass="38393">MKRGIAYFVAKSPNCQQVKVEHQKPRGMSQEMKIPIWKWEVINMDFITGLPRTHRQHDFIWVIVDRVTKSAHFLVVKTTYLVEDYAKLYINEIVRLHGVPLSIISDRGETTLTGPDSVHDATEMVQLIRERFKTAQSRQKSYADKCVGDPASIVPLESVVVKDSLTYEEVPVEILDRQNMTNQNNQQVPVPININGGSVAARIRDFVRMNPLEFLGSQVGEDPQNFIDDVKKIFGVMQVIVNFGVSPETLSEPLSVSIPVGDPVIARRVYINYSVIVSQKVTSEDLVELEMIDFEVILGMDWLHSCYALVDCRTRIVRFQFPDESILDWKGSSLVPMG</sequence>
<dbReference type="PANTHER" id="PTHR45835">
    <property type="entry name" value="YALI0A06105P"/>
    <property type="match status" value="1"/>
</dbReference>
<dbReference type="Pfam" id="PF08284">
    <property type="entry name" value="RVP_2"/>
    <property type="match status" value="1"/>
</dbReference>
<proteinExistence type="predicted"/>
<dbReference type="SUPFAM" id="SSF53098">
    <property type="entry name" value="Ribonuclease H-like"/>
    <property type="match status" value="1"/>
</dbReference>
<dbReference type="EMBL" id="CP133617">
    <property type="protein sequence ID" value="WMV33094.1"/>
    <property type="molecule type" value="Genomic_DNA"/>
</dbReference>
<evidence type="ECO:0000313" key="1">
    <source>
        <dbReference type="EMBL" id="WMV33094.1"/>
    </source>
</evidence>
<dbReference type="InterPro" id="IPR021109">
    <property type="entry name" value="Peptidase_aspartic_dom_sf"/>
</dbReference>
<dbReference type="InterPro" id="IPR036397">
    <property type="entry name" value="RNaseH_sf"/>
</dbReference>
<dbReference type="GO" id="GO:0003676">
    <property type="term" value="F:nucleic acid binding"/>
    <property type="evidence" value="ECO:0007669"/>
    <property type="project" value="InterPro"/>
</dbReference>
<dbReference type="Gene3D" id="2.40.70.10">
    <property type="entry name" value="Acid Proteases"/>
    <property type="match status" value="1"/>
</dbReference>
<keyword evidence="2" id="KW-1185">Reference proteome</keyword>